<evidence type="ECO:0000313" key="6">
    <source>
        <dbReference type="Proteomes" id="UP000032233"/>
    </source>
</evidence>
<gene>
    <name evidence="5" type="ORF">X474_26555</name>
</gene>
<dbReference type="AlphaFoldDB" id="A0A0D2HJJ8"/>
<sequence length="149" mass="17113">MIRLFRESDMDSVLDIWLRASIKAHDFVEKEFWQSHVKDMREVYIPGSETYVLEDNNQVLGFFSLYENTLAALFVDPDHQGKGIGTRLMDKAKSLRRKIDLCVYSENTTALGFYVKCGFTAKKERPEPHTGHRETLMEYTGAASPLSQS</sequence>
<organism evidence="5 6">
    <name type="scientific">Dethiosulfatarculus sandiegensis</name>
    <dbReference type="NCBI Taxonomy" id="1429043"/>
    <lineage>
        <taxon>Bacteria</taxon>
        <taxon>Pseudomonadati</taxon>
        <taxon>Thermodesulfobacteriota</taxon>
        <taxon>Desulfarculia</taxon>
        <taxon>Desulfarculales</taxon>
        <taxon>Desulfarculaceae</taxon>
        <taxon>Dethiosulfatarculus</taxon>
    </lineage>
</organism>
<keyword evidence="1 5" id="KW-0808">Transferase</keyword>
<dbReference type="Proteomes" id="UP000032233">
    <property type="component" value="Unassembled WGS sequence"/>
</dbReference>
<feature type="compositionally biased region" description="Basic and acidic residues" evidence="3">
    <location>
        <begin position="124"/>
        <end position="136"/>
    </location>
</feature>
<dbReference type="EMBL" id="AZAC01000078">
    <property type="protein sequence ID" value="KIX10833.1"/>
    <property type="molecule type" value="Genomic_DNA"/>
</dbReference>
<evidence type="ECO:0000256" key="2">
    <source>
        <dbReference type="ARBA" id="ARBA00023315"/>
    </source>
</evidence>
<evidence type="ECO:0000259" key="4">
    <source>
        <dbReference type="PROSITE" id="PS51186"/>
    </source>
</evidence>
<dbReference type="OrthoDB" id="9797417at2"/>
<dbReference type="STRING" id="1429043.X474_26555"/>
<dbReference type="Gene3D" id="3.40.630.30">
    <property type="match status" value="1"/>
</dbReference>
<reference evidence="5 6" key="1">
    <citation type="submission" date="2013-11" db="EMBL/GenBank/DDBJ databases">
        <title>Metagenomic analysis of a methanogenic consortium involved in long chain n-alkane degradation.</title>
        <authorList>
            <person name="Davidova I.A."/>
            <person name="Callaghan A.V."/>
            <person name="Wawrik B."/>
            <person name="Pruitt S."/>
            <person name="Marks C."/>
            <person name="Duncan K.E."/>
            <person name="Suflita J.M."/>
        </authorList>
    </citation>
    <scope>NUCLEOTIDE SEQUENCE [LARGE SCALE GENOMIC DNA]</scope>
    <source>
        <strain evidence="5 6">SPR</strain>
    </source>
</reference>
<evidence type="ECO:0000313" key="5">
    <source>
        <dbReference type="EMBL" id="KIX10833.1"/>
    </source>
</evidence>
<protein>
    <submittedName>
        <fullName evidence="5">GCN5 family acetyltransferase</fullName>
    </submittedName>
</protein>
<dbReference type="GO" id="GO:0016747">
    <property type="term" value="F:acyltransferase activity, transferring groups other than amino-acyl groups"/>
    <property type="evidence" value="ECO:0007669"/>
    <property type="project" value="InterPro"/>
</dbReference>
<dbReference type="Pfam" id="PF13508">
    <property type="entry name" value="Acetyltransf_7"/>
    <property type="match status" value="1"/>
</dbReference>
<keyword evidence="2" id="KW-0012">Acyltransferase</keyword>
<dbReference type="PANTHER" id="PTHR43800:SF1">
    <property type="entry name" value="PEPTIDYL-LYSINE N-ACETYLTRANSFERASE YJAB"/>
    <property type="match status" value="1"/>
</dbReference>
<dbReference type="InterPro" id="IPR016181">
    <property type="entry name" value="Acyl_CoA_acyltransferase"/>
</dbReference>
<accession>A0A0D2HJJ8</accession>
<dbReference type="InterPro" id="IPR000182">
    <property type="entry name" value="GNAT_dom"/>
</dbReference>
<dbReference type="FunCoup" id="A0A0D2HJJ8">
    <property type="interactions" value="53"/>
</dbReference>
<comment type="caution">
    <text evidence="5">The sequence shown here is derived from an EMBL/GenBank/DDBJ whole genome shotgun (WGS) entry which is preliminary data.</text>
</comment>
<dbReference type="CDD" id="cd04301">
    <property type="entry name" value="NAT_SF"/>
    <property type="match status" value="1"/>
</dbReference>
<evidence type="ECO:0000256" key="3">
    <source>
        <dbReference type="SAM" id="MobiDB-lite"/>
    </source>
</evidence>
<evidence type="ECO:0000256" key="1">
    <source>
        <dbReference type="ARBA" id="ARBA00022679"/>
    </source>
</evidence>
<name>A0A0D2HJJ8_9BACT</name>
<dbReference type="PROSITE" id="PS51186">
    <property type="entry name" value="GNAT"/>
    <property type="match status" value="1"/>
</dbReference>
<keyword evidence="6" id="KW-1185">Reference proteome</keyword>
<dbReference type="InParanoid" id="A0A0D2HJJ8"/>
<feature type="region of interest" description="Disordered" evidence="3">
    <location>
        <begin position="124"/>
        <end position="149"/>
    </location>
</feature>
<dbReference type="SUPFAM" id="SSF55729">
    <property type="entry name" value="Acyl-CoA N-acyltransferases (Nat)"/>
    <property type="match status" value="1"/>
</dbReference>
<dbReference type="PANTHER" id="PTHR43800">
    <property type="entry name" value="PEPTIDYL-LYSINE N-ACETYLTRANSFERASE YJAB"/>
    <property type="match status" value="1"/>
</dbReference>
<feature type="domain" description="N-acetyltransferase" evidence="4">
    <location>
        <begin position="1"/>
        <end position="142"/>
    </location>
</feature>
<proteinExistence type="predicted"/>